<accession>A0A1W1CYD1</accession>
<proteinExistence type="predicted"/>
<organism evidence="1">
    <name type="scientific">hydrothermal vent metagenome</name>
    <dbReference type="NCBI Taxonomy" id="652676"/>
    <lineage>
        <taxon>unclassified sequences</taxon>
        <taxon>metagenomes</taxon>
        <taxon>ecological metagenomes</taxon>
    </lineage>
</organism>
<name>A0A1W1CYD1_9ZZZZ</name>
<reference evidence="1" key="1">
    <citation type="submission" date="2016-10" db="EMBL/GenBank/DDBJ databases">
        <authorList>
            <person name="de Groot N.N."/>
        </authorList>
    </citation>
    <scope>NUCLEOTIDE SEQUENCE</scope>
</reference>
<dbReference type="EMBL" id="FPHH01000157">
    <property type="protein sequence ID" value="SFV70789.1"/>
    <property type="molecule type" value="Genomic_DNA"/>
</dbReference>
<evidence type="ECO:0000313" key="1">
    <source>
        <dbReference type="EMBL" id="SFV70789.1"/>
    </source>
</evidence>
<protein>
    <submittedName>
        <fullName evidence="1">Uncharacterized protein</fullName>
    </submittedName>
</protein>
<dbReference type="AlphaFoldDB" id="A0A1W1CYD1"/>
<sequence length="135" mass="15403">MNRINPLQIILLLIVLVAFIVVKLHNAKEELVDAKSSYEKTVVLADKIEGLKSSYFDKTKIQKGINRILRSSLLRASNINKRVTHSSILLTSQNMNINSLNFLLGKILNGNYVVNRLEIKQLSDRKASLQMEIKW</sequence>
<gene>
    <name evidence="1" type="ORF">MNB_SM-5-1485</name>
</gene>